<comment type="caution">
    <text evidence="1">The sequence shown here is derived from an EMBL/GenBank/DDBJ whole genome shotgun (WGS) entry which is preliminary data.</text>
</comment>
<dbReference type="Proteomes" id="UP001271648">
    <property type="component" value="Unassembled WGS sequence"/>
</dbReference>
<protein>
    <recommendedName>
        <fullName evidence="3">Antitoxin VbhA domain-containing protein</fullName>
    </recommendedName>
</protein>
<accession>A0AAW9AFC2</accession>
<name>A0AAW9AFC2_9BACL</name>
<reference evidence="1 2" key="1">
    <citation type="submission" date="2023-06" db="EMBL/GenBank/DDBJ databases">
        <title>Sporosarcina sp. nov., isolated from Korean traditional fermented seafood 'Jeotgal'.</title>
        <authorList>
            <person name="Yang A.I."/>
            <person name="Shin N.-R."/>
        </authorList>
    </citation>
    <scope>NUCLEOTIDE SEQUENCE [LARGE SCALE GENOMIC DNA]</scope>
    <source>
        <strain evidence="1 2">KCTC43456</strain>
    </source>
</reference>
<evidence type="ECO:0000313" key="2">
    <source>
        <dbReference type="Proteomes" id="UP001271648"/>
    </source>
</evidence>
<dbReference type="EMBL" id="JAUBDJ010000018">
    <property type="protein sequence ID" value="MDW0118819.1"/>
    <property type="molecule type" value="Genomic_DNA"/>
</dbReference>
<gene>
    <name evidence="1" type="ORF">QTL97_17990</name>
</gene>
<organism evidence="1 2">
    <name type="scientific">Sporosarcina thermotolerans</name>
    <dbReference type="NCBI Taxonomy" id="633404"/>
    <lineage>
        <taxon>Bacteria</taxon>
        <taxon>Bacillati</taxon>
        <taxon>Bacillota</taxon>
        <taxon>Bacilli</taxon>
        <taxon>Bacillales</taxon>
        <taxon>Caryophanaceae</taxon>
        <taxon>Sporosarcina</taxon>
    </lineage>
</organism>
<evidence type="ECO:0008006" key="3">
    <source>
        <dbReference type="Google" id="ProtNLM"/>
    </source>
</evidence>
<proteinExistence type="predicted"/>
<sequence>MKSSSIEEIDEDFSLEKRKKISQSIESVITSRESMKTLQTPLFTEVHAIMDEDLSIEEAIRNAIDH</sequence>
<dbReference type="AlphaFoldDB" id="A0AAW9AFC2"/>
<keyword evidence="2" id="KW-1185">Reference proteome</keyword>
<dbReference type="RefSeq" id="WP_283733227.1">
    <property type="nucleotide sequence ID" value="NZ_CP125968.1"/>
</dbReference>
<evidence type="ECO:0000313" key="1">
    <source>
        <dbReference type="EMBL" id="MDW0118819.1"/>
    </source>
</evidence>